<reference evidence="1" key="1">
    <citation type="submission" date="2020-04" db="EMBL/GenBank/DDBJ databases">
        <authorList>
            <person name="Chiriac C."/>
            <person name="Salcher M."/>
            <person name="Ghai R."/>
            <person name="Kavagutti S V."/>
        </authorList>
    </citation>
    <scope>NUCLEOTIDE SEQUENCE</scope>
</reference>
<gene>
    <name evidence="1" type="ORF">UFOVP787_95</name>
</gene>
<name>A0A6J5NTG5_9CAUD</name>
<sequence length="146" mass="16583">MVNILNESSFLSSSDIQKIEDKYNGVYIFESCIRNRFGGWVNFPVAVFHSQIAHPDGSNYFGIYLSPIDGSLMICNAISAVEEGFEGLQVGNDVIYSRYRHDYRQHNGYFVDGGRDYLRYGGEDLTKANPVKLKIVVDKLVLDERN</sequence>
<proteinExistence type="predicted"/>
<evidence type="ECO:0000313" key="1">
    <source>
        <dbReference type="EMBL" id="CAB4162709.1"/>
    </source>
</evidence>
<organism evidence="1">
    <name type="scientific">uncultured Caudovirales phage</name>
    <dbReference type="NCBI Taxonomy" id="2100421"/>
    <lineage>
        <taxon>Viruses</taxon>
        <taxon>Duplodnaviria</taxon>
        <taxon>Heunggongvirae</taxon>
        <taxon>Uroviricota</taxon>
        <taxon>Caudoviricetes</taxon>
        <taxon>Peduoviridae</taxon>
        <taxon>Maltschvirus</taxon>
        <taxon>Maltschvirus maltsch</taxon>
    </lineage>
</organism>
<protein>
    <submittedName>
        <fullName evidence="1">Uncharacterized protein</fullName>
    </submittedName>
</protein>
<accession>A0A6J5NTG5</accession>
<dbReference type="EMBL" id="LR796734">
    <property type="protein sequence ID" value="CAB4162709.1"/>
    <property type="molecule type" value="Genomic_DNA"/>
</dbReference>